<protein>
    <submittedName>
        <fullName evidence="2">Uncharacterized protein</fullName>
    </submittedName>
</protein>
<accession>A0A014PHS0</accession>
<dbReference type="AlphaFoldDB" id="A0A014PHS0"/>
<evidence type="ECO:0000313" key="3">
    <source>
        <dbReference type="Proteomes" id="UP000030151"/>
    </source>
</evidence>
<organism evidence="2 3">
    <name type="scientific">Metarhizium robertsii</name>
    <dbReference type="NCBI Taxonomy" id="568076"/>
    <lineage>
        <taxon>Eukaryota</taxon>
        <taxon>Fungi</taxon>
        <taxon>Dikarya</taxon>
        <taxon>Ascomycota</taxon>
        <taxon>Pezizomycotina</taxon>
        <taxon>Sordariomycetes</taxon>
        <taxon>Hypocreomycetidae</taxon>
        <taxon>Hypocreales</taxon>
        <taxon>Clavicipitaceae</taxon>
        <taxon>Metarhizium</taxon>
    </lineage>
</organism>
<evidence type="ECO:0000313" key="2">
    <source>
        <dbReference type="EMBL" id="EXU95114.1"/>
    </source>
</evidence>
<sequence length="314" mass="35635">METVRIWCGMEDPFSPTCIACKQPLPSYQQQQHSFYPHSYGQLPLSPGSWGSSNFPVFPGSGYRAIDGSPYSAFLSDMFDSPLGLLPPSTPQPMLPSFGYFDSYPAIGEEWNMPQQHQLPSPPSTPLTCADNVLQTPDVLPHSRPLFTDTVDLTNTQSSPPGLPAWEETDPERLPASSPRLSIGNKMTKLADCDIGETEEGLEWYRKLRAIGLDSFQIRIVWKFLCGLKWKQIASEESEITEPCTHDRLGMKLSRWRDEYPLLNELVPFRKPSRKASRKASRKPSQKPPRHTASRRRRKRQTGDQDTIYVQTMY</sequence>
<dbReference type="Proteomes" id="UP000030151">
    <property type="component" value="Unassembled WGS sequence"/>
</dbReference>
<proteinExistence type="predicted"/>
<reference evidence="2 3" key="1">
    <citation type="submission" date="2014-02" db="EMBL/GenBank/DDBJ databases">
        <title>The genome sequence of the entomopathogenic fungus Metarhizium robertsii ARSEF 2575.</title>
        <authorList>
            <person name="Giuliano Garisto Donzelli B."/>
            <person name="Roe B.A."/>
            <person name="Macmil S.L."/>
            <person name="Krasnoff S.B."/>
            <person name="Gibson D.M."/>
        </authorList>
    </citation>
    <scope>NUCLEOTIDE SEQUENCE [LARGE SCALE GENOMIC DNA]</scope>
    <source>
        <strain evidence="2 3">ARSEF 2575</strain>
    </source>
</reference>
<feature type="region of interest" description="Disordered" evidence="1">
    <location>
        <begin position="152"/>
        <end position="180"/>
    </location>
</feature>
<dbReference type="EMBL" id="JELW01000102">
    <property type="protein sequence ID" value="EXU95114.1"/>
    <property type="molecule type" value="Genomic_DNA"/>
</dbReference>
<evidence type="ECO:0000256" key="1">
    <source>
        <dbReference type="SAM" id="MobiDB-lite"/>
    </source>
</evidence>
<feature type="region of interest" description="Disordered" evidence="1">
    <location>
        <begin position="272"/>
        <end position="306"/>
    </location>
</feature>
<comment type="caution">
    <text evidence="2">The sequence shown here is derived from an EMBL/GenBank/DDBJ whole genome shotgun (WGS) entry which is preliminary data.</text>
</comment>
<dbReference type="HOGENOM" id="CLU_076939_0_0_1"/>
<feature type="compositionally biased region" description="Basic residues" evidence="1">
    <location>
        <begin position="272"/>
        <end position="300"/>
    </location>
</feature>
<gene>
    <name evidence="2" type="ORF">X797_011815</name>
</gene>
<name>A0A014PHS0_9HYPO</name>